<gene>
    <name evidence="1" type="ORF">IJ22_33920</name>
</gene>
<protein>
    <submittedName>
        <fullName evidence="1">Uncharacterized protein</fullName>
    </submittedName>
</protein>
<reference evidence="1 2" key="2">
    <citation type="journal article" date="2016" name="Genome Announc.">
        <title>Complete Genome Sequences of Two Interactive Moderate Thermophiles, Paenibacillus napthalenovorans 32O-Y and Paenibacillus sp. 32O-W.</title>
        <authorList>
            <person name="Butler R.R.III."/>
            <person name="Wang J."/>
            <person name="Stark B.C."/>
            <person name="Pombert J.F."/>
        </authorList>
    </citation>
    <scope>NUCLEOTIDE SEQUENCE [LARGE SCALE GENOMIC DNA]</scope>
    <source>
        <strain evidence="1 2">32O-Y</strain>
    </source>
</reference>
<keyword evidence="2" id="KW-1185">Reference proteome</keyword>
<dbReference type="KEGG" id="pnp:IJ22_33920"/>
<evidence type="ECO:0000313" key="2">
    <source>
        <dbReference type="Proteomes" id="UP000061660"/>
    </source>
</evidence>
<dbReference type="RefSeq" id="WP_062409610.1">
    <property type="nucleotide sequence ID" value="NZ_BJCS01000034.1"/>
</dbReference>
<dbReference type="PATRIC" id="fig|162209.4.peg.3631"/>
<evidence type="ECO:0000313" key="1">
    <source>
        <dbReference type="EMBL" id="ALS23753.1"/>
    </source>
</evidence>
<reference evidence="2" key="1">
    <citation type="submission" date="2015-12" db="EMBL/GenBank/DDBJ databases">
        <title>Complete genome sequences of two moderately thermophilic Paenibacillus species.</title>
        <authorList>
            <person name="Butler R.III."/>
            <person name="Wang J."/>
            <person name="Stark B.C."/>
            <person name="Pombert J.-F."/>
        </authorList>
    </citation>
    <scope>NUCLEOTIDE SEQUENCE [LARGE SCALE GENOMIC DNA]</scope>
    <source>
        <strain evidence="2">32O-Y</strain>
    </source>
</reference>
<organism evidence="1 2">
    <name type="scientific">Paenibacillus naphthalenovorans</name>
    <dbReference type="NCBI Taxonomy" id="162209"/>
    <lineage>
        <taxon>Bacteria</taxon>
        <taxon>Bacillati</taxon>
        <taxon>Bacillota</taxon>
        <taxon>Bacilli</taxon>
        <taxon>Bacillales</taxon>
        <taxon>Paenibacillaceae</taxon>
        <taxon>Paenibacillus</taxon>
    </lineage>
</organism>
<name>A0A0U2UBW9_9BACL</name>
<sequence length="78" mass="9396">MEVIIVYFKYKELVKSNAQLSNLLWSLEEKRQLRLRREIFWVSKKLDCGIKLFCRMYAQHGRHLYGESSEWGLASAYH</sequence>
<dbReference type="EMBL" id="CP013652">
    <property type="protein sequence ID" value="ALS23753.1"/>
    <property type="molecule type" value="Genomic_DNA"/>
</dbReference>
<dbReference type="AlphaFoldDB" id="A0A0U2UBW9"/>
<dbReference type="Proteomes" id="UP000061660">
    <property type="component" value="Chromosome"/>
</dbReference>
<proteinExistence type="predicted"/>
<accession>A0A0U2UBW9</accession>